<dbReference type="Gene3D" id="1.20.1070.10">
    <property type="entry name" value="Rhodopsin 7-helix transmembrane proteins"/>
    <property type="match status" value="1"/>
</dbReference>
<evidence type="ECO:0000256" key="2">
    <source>
        <dbReference type="ARBA" id="ARBA00022692"/>
    </source>
</evidence>
<feature type="region of interest" description="Disordered" evidence="8">
    <location>
        <begin position="158"/>
        <end position="191"/>
    </location>
</feature>
<dbReference type="OrthoDB" id="10049706at2759"/>
<dbReference type="GO" id="GO:0008188">
    <property type="term" value="F:neuropeptide receptor activity"/>
    <property type="evidence" value="ECO:0007669"/>
    <property type="project" value="TreeGrafter"/>
</dbReference>
<feature type="domain" description="G-protein coupled receptors family 1 profile" evidence="10">
    <location>
        <begin position="213"/>
        <end position="391"/>
    </location>
</feature>
<evidence type="ECO:0000256" key="9">
    <source>
        <dbReference type="SAM" id="Phobius"/>
    </source>
</evidence>
<dbReference type="InterPro" id="IPR017452">
    <property type="entry name" value="GPCR_Rhodpsn_7TM"/>
</dbReference>
<dbReference type="PROSITE" id="PS50262">
    <property type="entry name" value="G_PROTEIN_RECEP_F1_2"/>
    <property type="match status" value="1"/>
</dbReference>
<feature type="transmembrane region" description="Helical" evidence="9">
    <location>
        <begin position="37"/>
        <end position="59"/>
    </location>
</feature>
<evidence type="ECO:0000256" key="7">
    <source>
        <dbReference type="ARBA" id="ARBA00023224"/>
    </source>
</evidence>
<name>A0A2T7P737_POMCA</name>
<comment type="caution">
    <text evidence="11">The sequence shown here is derived from an EMBL/GenBank/DDBJ whole genome shotgun (WGS) entry which is preliminary data.</text>
</comment>
<feature type="compositionally biased region" description="Basic and acidic residues" evidence="8">
    <location>
        <begin position="129"/>
        <end position="140"/>
    </location>
</feature>
<evidence type="ECO:0000259" key="10">
    <source>
        <dbReference type="PROSITE" id="PS50262"/>
    </source>
</evidence>
<accession>A0A2T7P737</accession>
<proteinExistence type="predicted"/>
<dbReference type="AlphaFoldDB" id="A0A2T7P737"/>
<gene>
    <name evidence="11" type="ORF">C0Q70_11837</name>
</gene>
<feature type="transmembrane region" description="Helical" evidence="9">
    <location>
        <begin position="374"/>
        <end position="394"/>
    </location>
</feature>
<organism evidence="11 12">
    <name type="scientific">Pomacea canaliculata</name>
    <name type="common">Golden apple snail</name>
    <dbReference type="NCBI Taxonomy" id="400727"/>
    <lineage>
        <taxon>Eukaryota</taxon>
        <taxon>Metazoa</taxon>
        <taxon>Spiralia</taxon>
        <taxon>Lophotrochozoa</taxon>
        <taxon>Mollusca</taxon>
        <taxon>Gastropoda</taxon>
        <taxon>Caenogastropoda</taxon>
        <taxon>Architaenioglossa</taxon>
        <taxon>Ampullarioidea</taxon>
        <taxon>Ampullariidae</taxon>
        <taxon>Pomacea</taxon>
    </lineage>
</organism>
<evidence type="ECO:0000256" key="4">
    <source>
        <dbReference type="ARBA" id="ARBA00023040"/>
    </source>
</evidence>
<comment type="subcellular location">
    <subcellularLocation>
        <location evidence="1">Membrane</location>
        <topology evidence="1">Multi-pass membrane protein</topology>
    </subcellularLocation>
</comment>
<reference evidence="11 12" key="1">
    <citation type="submission" date="2018-04" db="EMBL/GenBank/DDBJ databases">
        <title>The genome of golden apple snail Pomacea canaliculata provides insight into stress tolerance and invasive adaptation.</title>
        <authorList>
            <person name="Liu C."/>
            <person name="Liu B."/>
            <person name="Ren Y."/>
            <person name="Zhang Y."/>
            <person name="Wang H."/>
            <person name="Li S."/>
            <person name="Jiang F."/>
            <person name="Yin L."/>
            <person name="Zhang G."/>
            <person name="Qian W."/>
            <person name="Fan W."/>
        </authorList>
    </citation>
    <scope>NUCLEOTIDE SEQUENCE [LARGE SCALE GENOMIC DNA]</scope>
    <source>
        <strain evidence="11">SZHN2017</strain>
        <tissue evidence="11">Muscle</tissue>
    </source>
</reference>
<evidence type="ECO:0000313" key="12">
    <source>
        <dbReference type="Proteomes" id="UP000245119"/>
    </source>
</evidence>
<keyword evidence="4" id="KW-0297">G-protein coupled receptor</keyword>
<keyword evidence="5 9" id="KW-0472">Membrane</keyword>
<keyword evidence="2 9" id="KW-0812">Transmembrane</keyword>
<dbReference type="GO" id="GO:0005886">
    <property type="term" value="C:plasma membrane"/>
    <property type="evidence" value="ECO:0007669"/>
    <property type="project" value="TreeGrafter"/>
</dbReference>
<dbReference type="SUPFAM" id="SSF81321">
    <property type="entry name" value="Family A G protein-coupled receptor-like"/>
    <property type="match status" value="2"/>
</dbReference>
<evidence type="ECO:0000256" key="3">
    <source>
        <dbReference type="ARBA" id="ARBA00022989"/>
    </source>
</evidence>
<dbReference type="Pfam" id="PF00001">
    <property type="entry name" value="7tm_1"/>
    <property type="match status" value="1"/>
</dbReference>
<protein>
    <recommendedName>
        <fullName evidence="10">G-protein coupled receptors family 1 profile domain-containing protein</fullName>
    </recommendedName>
</protein>
<dbReference type="InterPro" id="IPR000276">
    <property type="entry name" value="GPCR_Rhodpsn"/>
</dbReference>
<keyword evidence="3 9" id="KW-1133">Transmembrane helix</keyword>
<keyword evidence="6" id="KW-0675">Receptor</keyword>
<dbReference type="PRINTS" id="PR00237">
    <property type="entry name" value="GPCRRHODOPSN"/>
</dbReference>
<sequence>MEYIESEDCNKSLSDIVNCSLPYEQGSEFSPLKPEAVAVPFTFALIFLLGVSGNTLLILNFARHKKLNTAHNALVVKPGRRRPSDADHRRAFQLHVVHPPLLALRSPRLQAQPFRGNPGNSGHHSNLGRAERGALPDRHGPPPLSLAIVPRAARRRGGDVGRGFRLGAPRPDVRDGSERRQPDQHDLDGGILPRFQPSWGSDYPKTNVLCRFLLLFVVPLLVIGPCYAALAYHLFFRMYRTRDTPTSKTPLKSAAISMATRGSSVRTGSPALLRMSSFADDGPGQVHDDDVVVGANDNEADASCLQNNSSNCSKSIKNSNSNNNTPALKRQRLALTVLALVIAFIVCWLPRHIYLLWFHFDPSQFSYFWHVFKISGFCLMFSNSAVNPFVFYVVDDHFRTHVHETLLCRRRVRGRDDGEDATTRGRDLAAADDTAADDKNTYIPMSEMPTCTERLEYV</sequence>
<dbReference type="PANTHER" id="PTHR45695:SF26">
    <property type="entry name" value="NEUROPEPTIDE CCHAMIDE-1 RECEPTOR"/>
    <property type="match status" value="1"/>
</dbReference>
<keyword evidence="12" id="KW-1185">Reference proteome</keyword>
<feature type="region of interest" description="Disordered" evidence="8">
    <location>
        <begin position="112"/>
        <end position="145"/>
    </location>
</feature>
<feature type="transmembrane region" description="Helical" evidence="9">
    <location>
        <begin position="212"/>
        <end position="235"/>
    </location>
</feature>
<feature type="compositionally biased region" description="Basic and acidic residues" evidence="8">
    <location>
        <begin position="171"/>
        <end position="188"/>
    </location>
</feature>
<dbReference type="PANTHER" id="PTHR45695">
    <property type="entry name" value="LEUCOKININ RECEPTOR-RELATED"/>
    <property type="match status" value="1"/>
</dbReference>
<evidence type="ECO:0000313" key="11">
    <source>
        <dbReference type="EMBL" id="PVD29240.1"/>
    </source>
</evidence>
<evidence type="ECO:0000256" key="5">
    <source>
        <dbReference type="ARBA" id="ARBA00023136"/>
    </source>
</evidence>
<keyword evidence="7" id="KW-0807">Transducer</keyword>
<evidence type="ECO:0000256" key="6">
    <source>
        <dbReference type="ARBA" id="ARBA00023170"/>
    </source>
</evidence>
<evidence type="ECO:0000256" key="1">
    <source>
        <dbReference type="ARBA" id="ARBA00004141"/>
    </source>
</evidence>
<evidence type="ECO:0000256" key="8">
    <source>
        <dbReference type="SAM" id="MobiDB-lite"/>
    </source>
</evidence>
<dbReference type="Proteomes" id="UP000245119">
    <property type="component" value="Linkage Group LG6"/>
</dbReference>
<dbReference type="EMBL" id="PZQS01000006">
    <property type="protein sequence ID" value="PVD29240.1"/>
    <property type="molecule type" value="Genomic_DNA"/>
</dbReference>
<feature type="transmembrane region" description="Helical" evidence="9">
    <location>
        <begin position="333"/>
        <end position="354"/>
    </location>
</feature>